<dbReference type="Gene3D" id="3.30.559.10">
    <property type="entry name" value="Chloramphenicol acetyltransferase-like domain"/>
    <property type="match status" value="2"/>
</dbReference>
<evidence type="ECO:0000313" key="3">
    <source>
        <dbReference type="Proteomes" id="UP001652623"/>
    </source>
</evidence>
<keyword evidence="2" id="KW-0012">Acyltransferase</keyword>
<dbReference type="InterPro" id="IPR051504">
    <property type="entry name" value="Plant_metabolite_acyltrans"/>
</dbReference>
<evidence type="ECO:0000256" key="2">
    <source>
        <dbReference type="ARBA" id="ARBA00023315"/>
    </source>
</evidence>
<gene>
    <name evidence="4" type="primary">LOC107415918</name>
</gene>
<accession>A0ABM3IFM2</accession>
<dbReference type="GeneID" id="107415918"/>
<protein>
    <submittedName>
        <fullName evidence="4">Phenolic glucoside malonyltransferase 1-like</fullName>
    </submittedName>
</protein>
<name>A0ABM3IFM2_ZIZJJ</name>
<dbReference type="SUPFAM" id="SSF52777">
    <property type="entry name" value="CoA-dependent acyltransferases"/>
    <property type="match status" value="1"/>
</dbReference>
<evidence type="ECO:0000256" key="1">
    <source>
        <dbReference type="ARBA" id="ARBA00022679"/>
    </source>
</evidence>
<dbReference type="RefSeq" id="XP_048327467.2">
    <property type="nucleotide sequence ID" value="XM_048471510.2"/>
</dbReference>
<proteinExistence type="predicted"/>
<dbReference type="InterPro" id="IPR023213">
    <property type="entry name" value="CAT-like_dom_sf"/>
</dbReference>
<dbReference type="PANTHER" id="PTHR31625">
    <property type="match status" value="1"/>
</dbReference>
<evidence type="ECO:0000313" key="4">
    <source>
        <dbReference type="RefSeq" id="XP_048327467.2"/>
    </source>
</evidence>
<organism evidence="3 4">
    <name type="scientific">Ziziphus jujuba</name>
    <name type="common">Chinese jujube</name>
    <name type="synonym">Ziziphus sativa</name>
    <dbReference type="NCBI Taxonomy" id="326968"/>
    <lineage>
        <taxon>Eukaryota</taxon>
        <taxon>Viridiplantae</taxon>
        <taxon>Streptophyta</taxon>
        <taxon>Embryophyta</taxon>
        <taxon>Tracheophyta</taxon>
        <taxon>Spermatophyta</taxon>
        <taxon>Magnoliopsida</taxon>
        <taxon>eudicotyledons</taxon>
        <taxon>Gunneridae</taxon>
        <taxon>Pentapetalae</taxon>
        <taxon>rosids</taxon>
        <taxon>fabids</taxon>
        <taxon>Rosales</taxon>
        <taxon>Rhamnaceae</taxon>
        <taxon>Paliureae</taxon>
        <taxon>Ziziphus</taxon>
    </lineage>
</organism>
<reference evidence="4" key="1">
    <citation type="submission" date="2025-08" db="UniProtKB">
        <authorList>
            <consortium name="RefSeq"/>
        </authorList>
    </citation>
    <scope>IDENTIFICATION</scope>
    <source>
        <tissue evidence="4">Seedling</tissue>
    </source>
</reference>
<dbReference type="Pfam" id="PF02458">
    <property type="entry name" value="Transferase"/>
    <property type="match status" value="1"/>
</dbReference>
<keyword evidence="3" id="KW-1185">Reference proteome</keyword>
<dbReference type="Proteomes" id="UP001652623">
    <property type="component" value="Chromosome 4"/>
</dbReference>
<sequence>MANSVKILEVSHVAPLQDSSSNSHAKFTLQLTFLDTFCLKFHPGEFLFFYSLTDPNPSSFASILSTLKHSLSLTLLSFLPLAGNLTWPPHSQKPFLLYKPGDAVSLTFAESDADFDHVSSKHVRQAIDTRPLVPSLTISDAEASVMALQITLFPSTGFCIGIAFHHAAIDGTSLTMFLKSWAHYTRSREEKNSTSILPTDLSPFYDRTVIKDPSGLDILYLNRWLKKTVSSNKGNSCCFEFWSELKLPSNLVRQDFDLSPGNVEKLRKMVLIRLENTAKLHLSTFVLVCAYIVVCLVKAKGNSRESKSNIYLVLNADYRARLDPPVPENYFGNCIGSHLVALEEAECMELQDGVAIVAEKIGEVIKGLENGVLEGAEERLSKWGSLGAGAQVIGVSGSHRFGLYSLDFGWGKPKKMEITSIDRNGAFSMAESRDGSGGVEIGLVLKKHEMELFGSLFHQGLEDHSTA</sequence>
<keyword evidence="1" id="KW-0808">Transferase</keyword>